<evidence type="ECO:0000313" key="1">
    <source>
        <dbReference type="EMBL" id="KAJ7515693.1"/>
    </source>
</evidence>
<organism evidence="1 2">
    <name type="scientific">Diphasiastrum complanatum</name>
    <name type="common">Issler's clubmoss</name>
    <name type="synonym">Lycopodium complanatum</name>
    <dbReference type="NCBI Taxonomy" id="34168"/>
    <lineage>
        <taxon>Eukaryota</taxon>
        <taxon>Viridiplantae</taxon>
        <taxon>Streptophyta</taxon>
        <taxon>Embryophyta</taxon>
        <taxon>Tracheophyta</taxon>
        <taxon>Lycopodiopsida</taxon>
        <taxon>Lycopodiales</taxon>
        <taxon>Lycopodiaceae</taxon>
        <taxon>Lycopodioideae</taxon>
        <taxon>Diphasiastrum</taxon>
    </lineage>
</organism>
<protein>
    <submittedName>
        <fullName evidence="1">Uncharacterized protein</fullName>
    </submittedName>
</protein>
<sequence length="436" mass="48261">MIVSPSAYAPRRELCVCVAAKRIVTHEGSPIASSSCTLPSKARMNDCLTGLYDQRIQCFQFTARMSNAAGVMGVLSTPRNRDGDTDNKRMFLFGLGYTATNFADCLKKDGWHISGTCRSNERTKLMEEHGFDVYHFDPEHGGEDLKRDGLMALWNATHVLSTIPPTTNKFCDYEVMPVMWSMQLVIGNSPGLDIFPQQGCSRSRSHAHSCSLVTMGVYGDWQGEWVDEESEPVPFDKSAATRLDAERSWLLLGEKSKVPVHVFRLGGIYGPGRSALETIRSKKPLTLQQKMRGSRCFTSRVHVADICQVIFASMNSPYAGRIYNVVDDDPAPRAEVLAFASNLIEKHLPAHSEIGCSLVSHALQSQKADNGSKICSASNSGDALLKFTNRCETRGVKVPEKRVSNKRIKVELQVRLQYPTYRSGLEAILIGESTCP</sequence>
<dbReference type="Proteomes" id="UP001162992">
    <property type="component" value="Chromosome 22"/>
</dbReference>
<reference evidence="2" key="1">
    <citation type="journal article" date="2024" name="Proc. Natl. Acad. Sci. U.S.A.">
        <title>Extraordinary preservation of gene collinearity over three hundred million years revealed in homosporous lycophytes.</title>
        <authorList>
            <person name="Li C."/>
            <person name="Wickell D."/>
            <person name="Kuo L.Y."/>
            <person name="Chen X."/>
            <person name="Nie B."/>
            <person name="Liao X."/>
            <person name="Peng D."/>
            <person name="Ji J."/>
            <person name="Jenkins J."/>
            <person name="Williams M."/>
            <person name="Shu S."/>
            <person name="Plott C."/>
            <person name="Barry K."/>
            <person name="Rajasekar S."/>
            <person name="Grimwood J."/>
            <person name="Han X."/>
            <person name="Sun S."/>
            <person name="Hou Z."/>
            <person name="He W."/>
            <person name="Dai G."/>
            <person name="Sun C."/>
            <person name="Schmutz J."/>
            <person name="Leebens-Mack J.H."/>
            <person name="Li F.W."/>
            <person name="Wang L."/>
        </authorList>
    </citation>
    <scope>NUCLEOTIDE SEQUENCE [LARGE SCALE GENOMIC DNA]</scope>
    <source>
        <strain evidence="2">cv. PW_Plant_1</strain>
    </source>
</reference>
<evidence type="ECO:0000313" key="2">
    <source>
        <dbReference type="Proteomes" id="UP001162992"/>
    </source>
</evidence>
<name>A0ACC2ADV4_DIPCM</name>
<gene>
    <name evidence="1" type="ORF">O6H91_22G023700</name>
</gene>
<keyword evidence="2" id="KW-1185">Reference proteome</keyword>
<comment type="caution">
    <text evidence="1">The sequence shown here is derived from an EMBL/GenBank/DDBJ whole genome shotgun (WGS) entry which is preliminary data.</text>
</comment>
<proteinExistence type="predicted"/>
<dbReference type="EMBL" id="CM055113">
    <property type="protein sequence ID" value="KAJ7515693.1"/>
    <property type="molecule type" value="Genomic_DNA"/>
</dbReference>
<accession>A0ACC2ADV4</accession>